<evidence type="ECO:0000313" key="25">
    <source>
        <dbReference type="Proteomes" id="UP000037069"/>
    </source>
</evidence>
<keyword evidence="9" id="KW-0812">Transmembrane</keyword>
<sequence>MKMFKFKSLNGSQHLSFSTHSATSSSLTLASSTAPSSSSSTSAKCCSLCPLYKNILCLIIGLIIGIRFTDIWFNLQNETLTTILPATATTAASTLTSSTSSSLEANDNLFNTTRVLCWILTNPTNHLTKAIHIRHTWGRRCNKLLFMSSEEDDDLPTIKLDVEEGRDNLWNKTRLALKYIYDHHIDDAEWFLKADDDTYVIMENLRYFLYQYPPEAALYFGAKFKRFVKQGYMSGGAGYVLSREALKKFATEAFDDPNKCGETYEAEDVQLGMCLENAGVIAGDSRDEEGNERFLPLPIEYLIPEDKTWWYKNYSYYPQKDEKKTPLKKIMVKCKNSQSLGSISRNIICLTLGLLIGIRLTTFWYDLQEADADAEYLADVAETTTPYALPSLQEYEQLSQQLFNTTRVLCWIMTSPKNHHYKAIHIRETWGKRCNKLLFMSTEQDDELPTVKLDVEEGRHNLWNKTKKSLKYIYDHYFEDAEWFLKADDDTYVIMENLRYFLYPYSPETAIYFGAKFKPYIKQGYMSGGAGYVLSKEALRKFAVEAYDNPLTCPKIFQSEDVQLGFCMENVNVIAGDSRDEQGYERFMPLAVRHLIPKDTSYWYQNYAYYPPKQNGSCCSPSAISFHYIKPNQFYVLDYFIYTLRAFGVMGDLPHSLPNKFNGTEAVNITGG</sequence>
<comment type="caution">
    <text evidence="24">The sequence shown here is derived from an EMBL/GenBank/DDBJ whole genome shotgun (WGS) entry which is preliminary data.</text>
</comment>
<dbReference type="InterPro" id="IPR003378">
    <property type="entry name" value="Fringe-like_glycosylTrfase"/>
</dbReference>
<keyword evidence="10" id="KW-0479">Metal-binding</keyword>
<dbReference type="EC" id="2.4.1.122" evidence="6"/>
<proteinExistence type="inferred from homology"/>
<evidence type="ECO:0000256" key="2">
    <source>
        <dbReference type="ARBA" id="ARBA00004606"/>
    </source>
</evidence>
<dbReference type="PANTHER" id="PTHR23033:SF14">
    <property type="entry name" value="GLYCOPROTEIN-N-ACETYLGALACTOSAMINE 3-BETA-GALACTOSYLTRANSFERASE 1-RELATED"/>
    <property type="match status" value="1"/>
</dbReference>
<dbReference type="Proteomes" id="UP000037069">
    <property type="component" value="Unassembled WGS sequence"/>
</dbReference>
<dbReference type="OMA" id="WILTSPQ"/>
<name>A0A0L0C4P3_LUCCU</name>
<evidence type="ECO:0000256" key="20">
    <source>
        <dbReference type="ARBA" id="ARBA00042009"/>
    </source>
</evidence>
<comment type="subcellular location">
    <subcellularLocation>
        <location evidence="2">Membrane</location>
        <topology evidence="2">Single-pass type II membrane protein</topology>
    </subcellularLocation>
</comment>
<dbReference type="EMBL" id="JRES01000919">
    <property type="protein sequence ID" value="KNC27255.1"/>
    <property type="molecule type" value="Genomic_DNA"/>
</dbReference>
<evidence type="ECO:0000256" key="22">
    <source>
        <dbReference type="ARBA" id="ARBA00059245"/>
    </source>
</evidence>
<evidence type="ECO:0000313" key="24">
    <source>
        <dbReference type="EMBL" id="KNC27255.1"/>
    </source>
</evidence>
<dbReference type="UniPathway" id="UPA00378"/>
<keyword evidence="7 24" id="KW-0328">Glycosyltransferase</keyword>
<accession>A0A0L0C4P3</accession>
<evidence type="ECO:0000256" key="10">
    <source>
        <dbReference type="ARBA" id="ARBA00022723"/>
    </source>
</evidence>
<evidence type="ECO:0000256" key="8">
    <source>
        <dbReference type="ARBA" id="ARBA00022679"/>
    </source>
</evidence>
<evidence type="ECO:0000256" key="16">
    <source>
        <dbReference type="ARBA" id="ARBA00023180"/>
    </source>
</evidence>
<dbReference type="FunFam" id="3.90.550.50:FF:000017">
    <property type="entry name" value="Glycoprotein-N-acetylgalactosamine 3-beta-galactosyltransferase 1"/>
    <property type="match status" value="2"/>
</dbReference>
<protein>
    <recommendedName>
        <fullName evidence="18">Glycoprotein-N-acetylgalactosamine 3-beta-galactosyltransferase 1</fullName>
        <ecNumber evidence="6">2.4.1.122</ecNumber>
    </recommendedName>
    <alternativeName>
        <fullName evidence="20">Core 1 O-glycan T-synthase</fullName>
    </alternativeName>
    <alternativeName>
        <fullName evidence="21">Core 1 UDP-galactose:N-acetylgalactosamine-alpha-R beta 1,3-galactosyltransferase 1</fullName>
    </alternativeName>
    <alternativeName>
        <fullName evidence="19">Core 1 beta1,3-galactosyltransferase 1</fullName>
    </alternativeName>
</protein>
<keyword evidence="14" id="KW-0472">Membrane</keyword>
<keyword evidence="16" id="KW-0325">Glycoprotein</keyword>
<dbReference type="GO" id="GO:0000166">
    <property type="term" value="F:nucleotide binding"/>
    <property type="evidence" value="ECO:0007669"/>
    <property type="project" value="UniProtKB-KW"/>
</dbReference>
<evidence type="ECO:0000256" key="12">
    <source>
        <dbReference type="ARBA" id="ARBA00022968"/>
    </source>
</evidence>
<reference evidence="24 25" key="1">
    <citation type="journal article" date="2015" name="Nat. Commun.">
        <title>Lucilia cuprina genome unlocks parasitic fly biology to underpin future interventions.</title>
        <authorList>
            <person name="Anstead C.A."/>
            <person name="Korhonen P.K."/>
            <person name="Young N.D."/>
            <person name="Hall R.S."/>
            <person name="Jex A.R."/>
            <person name="Murali S.C."/>
            <person name="Hughes D.S."/>
            <person name="Lee S.F."/>
            <person name="Perry T."/>
            <person name="Stroehlein A.J."/>
            <person name="Ansell B.R."/>
            <person name="Breugelmans B."/>
            <person name="Hofmann A."/>
            <person name="Qu J."/>
            <person name="Dugan S."/>
            <person name="Lee S.L."/>
            <person name="Chao H."/>
            <person name="Dinh H."/>
            <person name="Han Y."/>
            <person name="Doddapaneni H.V."/>
            <person name="Worley K.C."/>
            <person name="Muzny D.M."/>
            <person name="Ioannidis P."/>
            <person name="Waterhouse R.M."/>
            <person name="Zdobnov E.M."/>
            <person name="James P.J."/>
            <person name="Bagnall N.H."/>
            <person name="Kotze A.C."/>
            <person name="Gibbs R.A."/>
            <person name="Richards S."/>
            <person name="Batterham P."/>
            <person name="Gasser R.B."/>
        </authorList>
    </citation>
    <scope>NUCLEOTIDE SEQUENCE [LARGE SCALE GENOMIC DNA]</scope>
    <source>
        <strain evidence="24 25">LS</strain>
        <tissue evidence="24">Full body</tissue>
    </source>
</reference>
<evidence type="ECO:0000256" key="5">
    <source>
        <dbReference type="ARBA" id="ARBA00011748"/>
    </source>
</evidence>
<comment type="function">
    <text evidence="22">Glycosyltransferase that generates the core 1 O-glycan Gal-beta1-3GalNAc-alpha1-Ser/Thr (T antigen), which is a precursor for many extended O-glycans in glycoproteins.</text>
</comment>
<dbReference type="OrthoDB" id="414175at2759"/>
<evidence type="ECO:0000256" key="1">
    <source>
        <dbReference type="ARBA" id="ARBA00001936"/>
    </source>
</evidence>
<evidence type="ECO:0000256" key="15">
    <source>
        <dbReference type="ARBA" id="ARBA00023157"/>
    </source>
</evidence>
<gene>
    <name evidence="24" type="ORF">FF38_05490</name>
</gene>
<evidence type="ECO:0000256" key="6">
    <source>
        <dbReference type="ARBA" id="ARBA00012557"/>
    </source>
</evidence>
<evidence type="ECO:0000259" key="23">
    <source>
        <dbReference type="Pfam" id="PF02434"/>
    </source>
</evidence>
<evidence type="ECO:0000256" key="11">
    <source>
        <dbReference type="ARBA" id="ARBA00022741"/>
    </source>
</evidence>
<evidence type="ECO:0000256" key="14">
    <source>
        <dbReference type="ARBA" id="ARBA00023136"/>
    </source>
</evidence>
<keyword evidence="25" id="KW-1185">Reference proteome</keyword>
<dbReference type="Gene3D" id="3.90.550.50">
    <property type="match status" value="2"/>
</dbReference>
<evidence type="ECO:0000256" key="7">
    <source>
        <dbReference type="ARBA" id="ARBA00022676"/>
    </source>
</evidence>
<evidence type="ECO:0000256" key="13">
    <source>
        <dbReference type="ARBA" id="ARBA00022989"/>
    </source>
</evidence>
<dbReference type="PANTHER" id="PTHR23033">
    <property type="entry name" value="BETA1,3-GALACTOSYLTRANSFERASE"/>
    <property type="match status" value="1"/>
</dbReference>
<feature type="domain" description="Fringe-like glycosyltransferase" evidence="23">
    <location>
        <begin position="408"/>
        <end position="571"/>
    </location>
</feature>
<evidence type="ECO:0000256" key="3">
    <source>
        <dbReference type="ARBA" id="ARBA00004922"/>
    </source>
</evidence>
<evidence type="ECO:0000256" key="21">
    <source>
        <dbReference type="ARBA" id="ARBA00043065"/>
    </source>
</evidence>
<evidence type="ECO:0000256" key="4">
    <source>
        <dbReference type="ARBA" id="ARBA00006462"/>
    </source>
</evidence>
<dbReference type="Pfam" id="PF02434">
    <property type="entry name" value="Fringe"/>
    <property type="match status" value="2"/>
</dbReference>
<keyword evidence="11" id="KW-0547">Nucleotide-binding</keyword>
<dbReference type="GO" id="GO:0016020">
    <property type="term" value="C:membrane"/>
    <property type="evidence" value="ECO:0007669"/>
    <property type="project" value="UniProtKB-SubCell"/>
</dbReference>
<evidence type="ECO:0000256" key="18">
    <source>
        <dbReference type="ARBA" id="ARBA00040898"/>
    </source>
</evidence>
<dbReference type="GO" id="GO:0030145">
    <property type="term" value="F:manganese ion binding"/>
    <property type="evidence" value="ECO:0007669"/>
    <property type="project" value="UniProtKB-ARBA"/>
</dbReference>
<comment type="pathway">
    <text evidence="3">Protein modification; protein glycosylation.</text>
</comment>
<keyword evidence="12" id="KW-0735">Signal-anchor</keyword>
<evidence type="ECO:0000256" key="17">
    <source>
        <dbReference type="ARBA" id="ARBA00023211"/>
    </source>
</evidence>
<dbReference type="GO" id="GO:0016263">
    <property type="term" value="F:glycoprotein-N-acetylgalactosamine 3-beta-galactosyltransferase activity"/>
    <property type="evidence" value="ECO:0007669"/>
    <property type="project" value="UniProtKB-EC"/>
</dbReference>
<keyword evidence="13" id="KW-1133">Transmembrane helix</keyword>
<comment type="similarity">
    <text evidence="4">Belongs to the glycosyltransferase 31 family. Beta3-Gal-T subfamily.</text>
</comment>
<dbReference type="AlphaFoldDB" id="A0A0L0C4P3"/>
<keyword evidence="8 24" id="KW-0808">Transferase</keyword>
<evidence type="ECO:0000256" key="9">
    <source>
        <dbReference type="ARBA" id="ARBA00022692"/>
    </source>
</evidence>
<comment type="subunit">
    <text evidence="5">Homodimer; disulfide-linked.</text>
</comment>
<evidence type="ECO:0000256" key="19">
    <source>
        <dbReference type="ARBA" id="ARBA00041226"/>
    </source>
</evidence>
<dbReference type="InterPro" id="IPR026050">
    <property type="entry name" value="C1GALT1/C1GALT1_chp1"/>
</dbReference>
<feature type="domain" description="Fringe-like glycosyltransferase" evidence="23">
    <location>
        <begin position="121"/>
        <end position="277"/>
    </location>
</feature>
<keyword evidence="17" id="KW-0464">Manganese</keyword>
<dbReference type="STRING" id="7375.A0A0L0C4P3"/>
<organism evidence="24 25">
    <name type="scientific">Lucilia cuprina</name>
    <name type="common">Green bottle fly</name>
    <name type="synonym">Australian sheep blowfly</name>
    <dbReference type="NCBI Taxonomy" id="7375"/>
    <lineage>
        <taxon>Eukaryota</taxon>
        <taxon>Metazoa</taxon>
        <taxon>Ecdysozoa</taxon>
        <taxon>Arthropoda</taxon>
        <taxon>Hexapoda</taxon>
        <taxon>Insecta</taxon>
        <taxon>Pterygota</taxon>
        <taxon>Neoptera</taxon>
        <taxon>Endopterygota</taxon>
        <taxon>Diptera</taxon>
        <taxon>Brachycera</taxon>
        <taxon>Muscomorpha</taxon>
        <taxon>Oestroidea</taxon>
        <taxon>Calliphoridae</taxon>
        <taxon>Luciliinae</taxon>
        <taxon>Lucilia</taxon>
    </lineage>
</organism>
<comment type="cofactor">
    <cofactor evidence="1">
        <name>Mn(2+)</name>
        <dbReference type="ChEBI" id="CHEBI:29035"/>
    </cofactor>
</comment>
<keyword evidence="15" id="KW-1015">Disulfide bond</keyword>